<dbReference type="Pfam" id="PF09728">
    <property type="entry name" value="Taxilin"/>
    <property type="match status" value="1"/>
</dbReference>
<gene>
    <name evidence="3" type="ORF">OSB1V03_LOCUS12467</name>
</gene>
<keyword evidence="4" id="KW-1185">Reference proteome</keyword>
<feature type="region of interest" description="Disordered" evidence="2">
    <location>
        <begin position="128"/>
        <end position="173"/>
    </location>
</feature>
<comment type="similarity">
    <text evidence="1">Belongs to the taxilin family.</text>
</comment>
<organism evidence="3">
    <name type="scientific">Medioppia subpectinata</name>
    <dbReference type="NCBI Taxonomy" id="1979941"/>
    <lineage>
        <taxon>Eukaryota</taxon>
        <taxon>Metazoa</taxon>
        <taxon>Ecdysozoa</taxon>
        <taxon>Arthropoda</taxon>
        <taxon>Chelicerata</taxon>
        <taxon>Arachnida</taxon>
        <taxon>Acari</taxon>
        <taxon>Acariformes</taxon>
        <taxon>Sarcoptiformes</taxon>
        <taxon>Oribatida</taxon>
        <taxon>Brachypylina</taxon>
        <taxon>Oppioidea</taxon>
        <taxon>Oppiidae</taxon>
        <taxon>Medioppia</taxon>
    </lineage>
</organism>
<evidence type="ECO:0000256" key="2">
    <source>
        <dbReference type="SAM" id="MobiDB-lite"/>
    </source>
</evidence>
<dbReference type="OrthoDB" id="425555at2759"/>
<reference evidence="3" key="1">
    <citation type="submission" date="2020-11" db="EMBL/GenBank/DDBJ databases">
        <authorList>
            <person name="Tran Van P."/>
        </authorList>
    </citation>
    <scope>NUCLEOTIDE SEQUENCE</scope>
</reference>
<dbReference type="EMBL" id="CAJPIZ010010366">
    <property type="protein sequence ID" value="CAG2112492.1"/>
    <property type="molecule type" value="Genomic_DNA"/>
</dbReference>
<evidence type="ECO:0000313" key="3">
    <source>
        <dbReference type="EMBL" id="CAD7632062.1"/>
    </source>
</evidence>
<dbReference type="EMBL" id="OC864941">
    <property type="protein sequence ID" value="CAD7632062.1"/>
    <property type="molecule type" value="Genomic_DNA"/>
</dbReference>
<accession>A0A7R9KYZ5</accession>
<proteinExistence type="inferred from homology"/>
<dbReference type="AlphaFoldDB" id="A0A7R9KYZ5"/>
<sequence>MITDLQKRCNDMSQSEIKLRTELGVYTGKYEEFQSVLTKSNDMFAGFKKDMERMSKQIKRLEKETLLWKGRWETSNTALLKLSDEKQKRDTEHLKALQKIITLEKLCRAMQEERALLHERLLQVDTDSELVVSSGQPNGETSETESAAQTPTEPSIPLVHETDGNTESQPSIN</sequence>
<evidence type="ECO:0000313" key="4">
    <source>
        <dbReference type="Proteomes" id="UP000759131"/>
    </source>
</evidence>
<evidence type="ECO:0000256" key="1">
    <source>
        <dbReference type="ARBA" id="ARBA00009550"/>
    </source>
</evidence>
<dbReference type="GO" id="GO:0019905">
    <property type="term" value="F:syntaxin binding"/>
    <property type="evidence" value="ECO:0007669"/>
    <property type="project" value="InterPro"/>
</dbReference>
<name>A0A7R9KYZ5_9ACAR</name>
<protein>
    <recommendedName>
        <fullName evidence="5">Alpha-taxilin</fullName>
    </recommendedName>
</protein>
<dbReference type="PANTHER" id="PTHR16127">
    <property type="entry name" value="TAXILIN"/>
    <property type="match status" value="1"/>
</dbReference>
<evidence type="ECO:0008006" key="5">
    <source>
        <dbReference type="Google" id="ProtNLM"/>
    </source>
</evidence>
<dbReference type="InterPro" id="IPR026183">
    <property type="entry name" value="Taxilin_fam"/>
</dbReference>
<feature type="compositionally biased region" description="Polar residues" evidence="2">
    <location>
        <begin position="131"/>
        <end position="153"/>
    </location>
</feature>
<dbReference type="Proteomes" id="UP000759131">
    <property type="component" value="Unassembled WGS sequence"/>
</dbReference>
<dbReference type="PANTHER" id="PTHR16127:SF13">
    <property type="entry name" value="GH01188P"/>
    <property type="match status" value="1"/>
</dbReference>